<sequence length="46" mass="5147">MEANGNKIKPAEVDMYIHPPVNTANLSKEELDALPEKVKKIIESKL</sequence>
<reference evidence="1" key="1">
    <citation type="submission" date="2019-08" db="EMBL/GenBank/DDBJ databases">
        <authorList>
            <person name="Kucharzyk K."/>
            <person name="Murdoch R.W."/>
            <person name="Higgins S."/>
            <person name="Loffler F."/>
        </authorList>
    </citation>
    <scope>NUCLEOTIDE SEQUENCE</scope>
</reference>
<proteinExistence type="predicted"/>
<accession>A0A645HSL3</accession>
<dbReference type="EMBL" id="VSSQ01094777">
    <property type="protein sequence ID" value="MPN39144.1"/>
    <property type="molecule type" value="Genomic_DNA"/>
</dbReference>
<evidence type="ECO:0000313" key="1">
    <source>
        <dbReference type="EMBL" id="MPN39144.1"/>
    </source>
</evidence>
<organism evidence="1">
    <name type="scientific">bioreactor metagenome</name>
    <dbReference type="NCBI Taxonomy" id="1076179"/>
    <lineage>
        <taxon>unclassified sequences</taxon>
        <taxon>metagenomes</taxon>
        <taxon>ecological metagenomes</taxon>
    </lineage>
</organism>
<comment type="caution">
    <text evidence="1">The sequence shown here is derived from an EMBL/GenBank/DDBJ whole genome shotgun (WGS) entry which is preliminary data.</text>
</comment>
<dbReference type="AlphaFoldDB" id="A0A645HSL3"/>
<name>A0A645HSL3_9ZZZZ</name>
<protein>
    <submittedName>
        <fullName evidence="1">Uncharacterized protein</fullName>
    </submittedName>
</protein>
<gene>
    <name evidence="1" type="ORF">SDC9_186672</name>
</gene>